<name>K3YJE4_SETIT</name>
<dbReference type="EnsemblPlants" id="KQL00227">
    <property type="protein sequence ID" value="KQL00227"/>
    <property type="gene ID" value="SETIT_014363mg"/>
</dbReference>
<dbReference type="AlphaFoldDB" id="K3YJE4"/>
<keyword evidence="3" id="KW-1185">Reference proteome</keyword>
<protein>
    <submittedName>
        <fullName evidence="2">Uncharacterized protein</fullName>
    </submittedName>
</protein>
<organism evidence="2 3">
    <name type="scientific">Setaria italica</name>
    <name type="common">Foxtail millet</name>
    <name type="synonym">Panicum italicum</name>
    <dbReference type="NCBI Taxonomy" id="4555"/>
    <lineage>
        <taxon>Eukaryota</taxon>
        <taxon>Viridiplantae</taxon>
        <taxon>Streptophyta</taxon>
        <taxon>Embryophyta</taxon>
        <taxon>Tracheophyta</taxon>
        <taxon>Spermatophyta</taxon>
        <taxon>Magnoliopsida</taxon>
        <taxon>Liliopsida</taxon>
        <taxon>Poales</taxon>
        <taxon>Poaceae</taxon>
        <taxon>PACMAD clade</taxon>
        <taxon>Panicoideae</taxon>
        <taxon>Panicodae</taxon>
        <taxon>Paniceae</taxon>
        <taxon>Cenchrinae</taxon>
        <taxon>Setaria</taxon>
    </lineage>
</organism>
<evidence type="ECO:0000313" key="2">
    <source>
        <dbReference type="EnsemblPlants" id="KQL00227"/>
    </source>
</evidence>
<proteinExistence type="predicted"/>
<accession>K3YJE4</accession>
<dbReference type="EMBL" id="AGNK02003485">
    <property type="status" value="NOT_ANNOTATED_CDS"/>
    <property type="molecule type" value="Genomic_DNA"/>
</dbReference>
<reference evidence="2" key="2">
    <citation type="submission" date="2018-08" db="UniProtKB">
        <authorList>
            <consortium name="EnsemblPlants"/>
        </authorList>
    </citation>
    <scope>IDENTIFICATION</scope>
    <source>
        <strain evidence="2">Yugu1</strain>
    </source>
</reference>
<dbReference type="Gramene" id="KQL00227">
    <property type="protein sequence ID" value="KQL00227"/>
    <property type="gene ID" value="SETIT_014363mg"/>
</dbReference>
<feature type="compositionally biased region" description="Basic and acidic residues" evidence="1">
    <location>
        <begin position="45"/>
        <end position="75"/>
    </location>
</feature>
<feature type="compositionally biased region" description="Gly residues" evidence="1">
    <location>
        <begin position="1"/>
        <end position="18"/>
    </location>
</feature>
<evidence type="ECO:0000313" key="3">
    <source>
        <dbReference type="Proteomes" id="UP000004995"/>
    </source>
</evidence>
<dbReference type="Proteomes" id="UP000004995">
    <property type="component" value="Unassembled WGS sequence"/>
</dbReference>
<dbReference type="InParanoid" id="K3YJE4"/>
<reference evidence="3" key="1">
    <citation type="journal article" date="2012" name="Nat. Biotechnol.">
        <title>Reference genome sequence of the model plant Setaria.</title>
        <authorList>
            <person name="Bennetzen J.L."/>
            <person name="Schmutz J."/>
            <person name="Wang H."/>
            <person name="Percifield R."/>
            <person name="Hawkins J."/>
            <person name="Pontaroli A.C."/>
            <person name="Estep M."/>
            <person name="Feng L."/>
            <person name="Vaughn J.N."/>
            <person name="Grimwood J."/>
            <person name="Jenkins J."/>
            <person name="Barry K."/>
            <person name="Lindquist E."/>
            <person name="Hellsten U."/>
            <person name="Deshpande S."/>
            <person name="Wang X."/>
            <person name="Wu X."/>
            <person name="Mitros T."/>
            <person name="Triplett J."/>
            <person name="Yang X."/>
            <person name="Ye C.Y."/>
            <person name="Mauro-Herrera M."/>
            <person name="Wang L."/>
            <person name="Li P."/>
            <person name="Sharma M."/>
            <person name="Sharma R."/>
            <person name="Ronald P.C."/>
            <person name="Panaud O."/>
            <person name="Kellogg E.A."/>
            <person name="Brutnell T.P."/>
            <person name="Doust A.N."/>
            <person name="Tuskan G.A."/>
            <person name="Rokhsar D."/>
            <person name="Devos K.M."/>
        </authorList>
    </citation>
    <scope>NUCLEOTIDE SEQUENCE [LARGE SCALE GENOMIC DNA]</scope>
    <source>
        <strain evidence="3">cv. Yugu1</strain>
    </source>
</reference>
<sequence length="241" mass="26231">MGDGVGGAGGGAASGASGGATAARRRRRRGEERRLAMGRGRKARGVADRSEGKAADLSQGKEDSRSKRGREREREAMTAVQVSSLTEAFDQVVARRSLIVQSLRPCDAAALLKMVELQAGFQEEEGEEVCVIKNKEAVMKVEESVNILSLLMSTVLPKLREYPTDRPLLEALCRYKEDMKKSAADAGGSYCTDINVFASRVTEYIDKALELPDPAALVRLIDDLEGQGRRILDTTYTINHN</sequence>
<evidence type="ECO:0000256" key="1">
    <source>
        <dbReference type="SAM" id="MobiDB-lite"/>
    </source>
</evidence>
<dbReference type="HOGENOM" id="CLU_1153373_0_0_1"/>
<feature type="region of interest" description="Disordered" evidence="1">
    <location>
        <begin position="1"/>
        <end position="75"/>
    </location>
</feature>